<dbReference type="Pfam" id="PF00589">
    <property type="entry name" value="Phage_integrase"/>
    <property type="match status" value="1"/>
</dbReference>
<dbReference type="EMBL" id="BMKX01000002">
    <property type="protein sequence ID" value="GGJ53815.1"/>
    <property type="molecule type" value="Genomic_DNA"/>
</dbReference>
<reference evidence="7" key="1">
    <citation type="journal article" date="2019" name="Int. J. Syst. Evol. Microbiol.">
        <title>The Global Catalogue of Microorganisms (GCM) 10K type strain sequencing project: providing services to taxonomists for standard genome sequencing and annotation.</title>
        <authorList>
            <consortium name="The Broad Institute Genomics Platform"/>
            <consortium name="The Broad Institute Genome Sequencing Center for Infectious Disease"/>
            <person name="Wu L."/>
            <person name="Ma J."/>
        </authorList>
    </citation>
    <scope>NUCLEOTIDE SEQUENCE [LARGE SCALE GENOMIC DNA]</scope>
    <source>
        <strain evidence="7">CGMCC 1.3685</strain>
    </source>
</reference>
<organism evidence="6 7">
    <name type="scientific">Glutamicibacter ardleyensis</name>
    <dbReference type="NCBI Taxonomy" id="225894"/>
    <lineage>
        <taxon>Bacteria</taxon>
        <taxon>Bacillati</taxon>
        <taxon>Actinomycetota</taxon>
        <taxon>Actinomycetes</taxon>
        <taxon>Micrococcales</taxon>
        <taxon>Micrococcaceae</taxon>
        <taxon>Glutamicibacter</taxon>
    </lineage>
</organism>
<dbReference type="InterPro" id="IPR004107">
    <property type="entry name" value="Integrase_SAM-like_N"/>
</dbReference>
<dbReference type="InterPro" id="IPR011010">
    <property type="entry name" value="DNA_brk_join_enz"/>
</dbReference>
<name>A0ABQ2DCQ7_9MICC</name>
<keyword evidence="7" id="KW-1185">Reference proteome</keyword>
<accession>A0ABQ2DCQ7</accession>
<protein>
    <recommendedName>
        <fullName evidence="5">Tyr recombinase domain-containing protein</fullName>
    </recommendedName>
</protein>
<dbReference type="InterPro" id="IPR010998">
    <property type="entry name" value="Integrase_recombinase_N"/>
</dbReference>
<comment type="similarity">
    <text evidence="1">Belongs to the 'phage' integrase family.</text>
</comment>
<proteinExistence type="inferred from homology"/>
<evidence type="ECO:0000256" key="1">
    <source>
        <dbReference type="ARBA" id="ARBA00008857"/>
    </source>
</evidence>
<evidence type="ECO:0000313" key="6">
    <source>
        <dbReference type="EMBL" id="GGJ53815.1"/>
    </source>
</evidence>
<dbReference type="InterPro" id="IPR013762">
    <property type="entry name" value="Integrase-like_cat_sf"/>
</dbReference>
<dbReference type="PROSITE" id="PS51898">
    <property type="entry name" value="TYR_RECOMBINASE"/>
    <property type="match status" value="1"/>
</dbReference>
<evidence type="ECO:0000256" key="4">
    <source>
        <dbReference type="ARBA" id="ARBA00023172"/>
    </source>
</evidence>
<dbReference type="SUPFAM" id="SSF56349">
    <property type="entry name" value="DNA breaking-rejoining enzymes"/>
    <property type="match status" value="1"/>
</dbReference>
<dbReference type="Gene3D" id="1.10.443.10">
    <property type="entry name" value="Intergrase catalytic core"/>
    <property type="match status" value="1"/>
</dbReference>
<evidence type="ECO:0000259" key="5">
    <source>
        <dbReference type="PROSITE" id="PS51898"/>
    </source>
</evidence>
<dbReference type="InterPro" id="IPR050090">
    <property type="entry name" value="Tyrosine_recombinase_XerCD"/>
</dbReference>
<dbReference type="PANTHER" id="PTHR30349:SF41">
    <property type="entry name" value="INTEGRASE_RECOMBINASE PROTEIN MJ0367-RELATED"/>
    <property type="match status" value="1"/>
</dbReference>
<comment type="caution">
    <text evidence="6">The sequence shown here is derived from an EMBL/GenBank/DDBJ whole genome shotgun (WGS) entry which is preliminary data.</text>
</comment>
<evidence type="ECO:0000313" key="7">
    <source>
        <dbReference type="Proteomes" id="UP000606115"/>
    </source>
</evidence>
<dbReference type="Proteomes" id="UP000606115">
    <property type="component" value="Unassembled WGS sequence"/>
</dbReference>
<dbReference type="Pfam" id="PF13495">
    <property type="entry name" value="Phage_int_SAM_4"/>
    <property type="match status" value="1"/>
</dbReference>
<dbReference type="PANTHER" id="PTHR30349">
    <property type="entry name" value="PHAGE INTEGRASE-RELATED"/>
    <property type="match status" value="1"/>
</dbReference>
<keyword evidence="3" id="KW-0238">DNA-binding</keyword>
<dbReference type="Gene3D" id="1.10.150.130">
    <property type="match status" value="1"/>
</dbReference>
<feature type="domain" description="Tyr recombinase" evidence="5">
    <location>
        <begin position="147"/>
        <end position="357"/>
    </location>
</feature>
<sequence length="369" mass="42247">MQHFLDVSNLRQVLSLDSGTAALHPDEAVYESMLGSWEQQQRSRSLAETTIKARTSAVRHFADYAGSYPWKWQASDLDEYTSHMRSERLAISTIRQRQGILQVFCNYLISPEYDWVEICEAQFGDTPSQICLPWNTTKHVADYEGIPARRALTFDEIEKLFNYADSRVETAAKDGRKGALAALRDTQMFKTAYAFGLRRAELRGLDIHDLHANARVPQWGQYAAMHVRWGKSSKGSAPKRRTVLLVPELSWWVDGMQQWVDEGRALFAPGELPAMWPTERKTRVSLEYIDRRFTALRHEAGLDPALTLHCLRHSYVTHLIEYGYADRFVQEQVGHQHSSTTAIYTSVSGDYKNRILADALSRFNTLEMP</sequence>
<keyword evidence="4" id="KW-0233">DNA recombination</keyword>
<keyword evidence="2" id="KW-0229">DNA integration</keyword>
<gene>
    <name evidence="6" type="ORF">GCM10007173_10460</name>
</gene>
<evidence type="ECO:0000256" key="3">
    <source>
        <dbReference type="ARBA" id="ARBA00023125"/>
    </source>
</evidence>
<evidence type="ECO:0000256" key="2">
    <source>
        <dbReference type="ARBA" id="ARBA00022908"/>
    </source>
</evidence>
<dbReference type="InterPro" id="IPR002104">
    <property type="entry name" value="Integrase_catalytic"/>
</dbReference>